<proteinExistence type="predicted"/>
<dbReference type="SUPFAM" id="SSF159501">
    <property type="entry name" value="EreA/ChaN-like"/>
    <property type="match status" value="1"/>
</dbReference>
<dbReference type="Gene3D" id="1.20.1440.30">
    <property type="entry name" value="Biosynthetic Protein domain"/>
    <property type="match status" value="1"/>
</dbReference>
<protein>
    <submittedName>
        <fullName evidence="2">Erythromycin esterase</fullName>
    </submittedName>
</protein>
<dbReference type="PANTHER" id="PTHR31299:SF0">
    <property type="entry name" value="ESTERASE, PUTATIVE (AFU_ORTHOLOGUE AFUA_1G05850)-RELATED"/>
    <property type="match status" value="1"/>
</dbReference>
<evidence type="ECO:0000313" key="3">
    <source>
        <dbReference type="Proteomes" id="UP000185003"/>
    </source>
</evidence>
<dbReference type="PANTHER" id="PTHR31299">
    <property type="entry name" value="ESTERASE, PUTATIVE (AFU_ORTHOLOGUE AFUA_1G05850)-RELATED"/>
    <property type="match status" value="1"/>
</dbReference>
<dbReference type="InterPro" id="IPR007815">
    <property type="entry name" value="Emycin_Estase"/>
</dbReference>
<dbReference type="CDD" id="cd14728">
    <property type="entry name" value="Ere-like"/>
    <property type="match status" value="1"/>
</dbReference>
<dbReference type="Gene3D" id="3.30.1870.10">
    <property type="entry name" value="EreA-like, domain 2"/>
    <property type="match status" value="1"/>
</dbReference>
<gene>
    <name evidence="2" type="ORF">SAMN04488055_1357</name>
</gene>
<name>A0A1N6E770_9BACT</name>
<accession>A0A1N6E770</accession>
<dbReference type="OrthoDB" id="9810066at2"/>
<evidence type="ECO:0000256" key="1">
    <source>
        <dbReference type="SAM" id="SignalP"/>
    </source>
</evidence>
<keyword evidence="3" id="KW-1185">Reference proteome</keyword>
<feature type="signal peptide" evidence="1">
    <location>
        <begin position="1"/>
        <end position="21"/>
    </location>
</feature>
<dbReference type="Gene3D" id="3.40.1660.10">
    <property type="entry name" value="EreA-like (biosynthetic domain)"/>
    <property type="match status" value="1"/>
</dbReference>
<dbReference type="InterPro" id="IPR052036">
    <property type="entry name" value="Hydrolase/PRTase-associated"/>
</dbReference>
<dbReference type="EMBL" id="FSRA01000001">
    <property type="protein sequence ID" value="SIN78860.1"/>
    <property type="molecule type" value="Genomic_DNA"/>
</dbReference>
<reference evidence="3" key="1">
    <citation type="submission" date="2016-11" db="EMBL/GenBank/DDBJ databases">
        <authorList>
            <person name="Varghese N."/>
            <person name="Submissions S."/>
        </authorList>
    </citation>
    <scope>NUCLEOTIDE SEQUENCE [LARGE SCALE GENOMIC DNA]</scope>
    <source>
        <strain evidence="3">DSM 24787</strain>
    </source>
</reference>
<sequence>MKRMYLSLMGMLCLLCSVTLAQSVRRAAFPLNGKADLKPLKKALAGTQIVGMGEATHGSHECFTMKQQVFEFLVEEMGYTVFAIEDGIYGANLINNYILTGQGDPRQILKDEFHSVWQVKELTDLIEWMKDYNTQHTRKLTFAGFDSQQMDSYVRALRTFETQYKTNIFTPFTDYDGEGVDSINDAMHMASRIVDSVLHSLPPKPAIVPDTAWEQATWMINNISAALHQFNKKDFLQALNTRDSMMALNIDHLIKLHPGEKMMLWAHNGHIGRQHIFTVEFNTMGANLKRHYGESYTCIGFATSTGTYRAAIEKSENMKTDNVLIPAGPGTAEYILHQTGIPVFLLPLKKVPVEGKFRSIGVFASEYQFPEKPGKLGDLFDWLIYIDKTTAAVSL</sequence>
<dbReference type="STRING" id="536979.SAMN04488055_1357"/>
<keyword evidence="1" id="KW-0732">Signal</keyword>
<dbReference type="Proteomes" id="UP000185003">
    <property type="component" value="Unassembled WGS sequence"/>
</dbReference>
<dbReference type="InterPro" id="IPR014622">
    <property type="entry name" value="UCP036794_erythomycin"/>
</dbReference>
<feature type="chain" id="PRO_5013042922" evidence="1">
    <location>
        <begin position="22"/>
        <end position="395"/>
    </location>
</feature>
<dbReference type="GO" id="GO:0046677">
    <property type="term" value="P:response to antibiotic"/>
    <property type="evidence" value="ECO:0007669"/>
    <property type="project" value="InterPro"/>
</dbReference>
<organism evidence="2 3">
    <name type="scientific">Chitinophaga niabensis</name>
    <dbReference type="NCBI Taxonomy" id="536979"/>
    <lineage>
        <taxon>Bacteria</taxon>
        <taxon>Pseudomonadati</taxon>
        <taxon>Bacteroidota</taxon>
        <taxon>Chitinophagia</taxon>
        <taxon>Chitinophagales</taxon>
        <taxon>Chitinophagaceae</taxon>
        <taxon>Chitinophaga</taxon>
    </lineage>
</organism>
<dbReference type="AlphaFoldDB" id="A0A1N6E770"/>
<dbReference type="PIRSF" id="PIRSF036794">
    <property type="entry name" value="UCP_erythr_ester"/>
    <property type="match status" value="1"/>
</dbReference>
<dbReference type="RefSeq" id="WP_084185441.1">
    <property type="nucleotide sequence ID" value="NZ_FSRA01000001.1"/>
</dbReference>
<evidence type="ECO:0000313" key="2">
    <source>
        <dbReference type="EMBL" id="SIN78860.1"/>
    </source>
</evidence>
<dbReference type="Pfam" id="PF05139">
    <property type="entry name" value="Erythro_esteras"/>
    <property type="match status" value="1"/>
</dbReference>